<dbReference type="InterPro" id="IPR002881">
    <property type="entry name" value="DUF58"/>
</dbReference>
<organism evidence="3 4">
    <name type="scientific">Amnibacterium endophyticum</name>
    <dbReference type="NCBI Taxonomy" id="2109337"/>
    <lineage>
        <taxon>Bacteria</taxon>
        <taxon>Bacillati</taxon>
        <taxon>Actinomycetota</taxon>
        <taxon>Actinomycetes</taxon>
        <taxon>Micrococcales</taxon>
        <taxon>Microbacteriaceae</taxon>
        <taxon>Amnibacterium</taxon>
    </lineage>
</organism>
<reference evidence="4" key="1">
    <citation type="journal article" date="2019" name="Int. J. Syst. Evol. Microbiol.">
        <title>The Global Catalogue of Microorganisms (GCM) 10K type strain sequencing project: providing services to taxonomists for standard genome sequencing and annotation.</title>
        <authorList>
            <consortium name="The Broad Institute Genomics Platform"/>
            <consortium name="The Broad Institute Genome Sequencing Center for Infectious Disease"/>
            <person name="Wu L."/>
            <person name="Ma J."/>
        </authorList>
    </citation>
    <scope>NUCLEOTIDE SEQUENCE [LARGE SCALE GENOMIC DNA]</scope>
    <source>
        <strain evidence="4">CGMCC 1.12471</strain>
    </source>
</reference>
<keyword evidence="4" id="KW-1185">Reference proteome</keyword>
<keyword evidence="1" id="KW-0812">Transmembrane</keyword>
<dbReference type="EMBL" id="JBHUEA010000007">
    <property type="protein sequence ID" value="MFD1721071.1"/>
    <property type="molecule type" value="Genomic_DNA"/>
</dbReference>
<comment type="caution">
    <text evidence="3">The sequence shown here is derived from an EMBL/GenBank/DDBJ whole genome shotgun (WGS) entry which is preliminary data.</text>
</comment>
<name>A0ABW4LC10_9MICO</name>
<dbReference type="RefSeq" id="WP_377932983.1">
    <property type="nucleotide sequence ID" value="NZ_JBHUEA010000007.1"/>
</dbReference>
<protein>
    <submittedName>
        <fullName evidence="3">DUF58 domain-containing protein</fullName>
    </submittedName>
</protein>
<feature type="transmembrane region" description="Helical" evidence="1">
    <location>
        <begin position="16"/>
        <end position="35"/>
    </location>
</feature>
<dbReference type="PANTHER" id="PTHR34351:SF1">
    <property type="entry name" value="SLR1927 PROTEIN"/>
    <property type="match status" value="1"/>
</dbReference>
<evidence type="ECO:0000313" key="4">
    <source>
        <dbReference type="Proteomes" id="UP001597347"/>
    </source>
</evidence>
<keyword evidence="1" id="KW-0472">Membrane</keyword>
<evidence type="ECO:0000256" key="1">
    <source>
        <dbReference type="SAM" id="Phobius"/>
    </source>
</evidence>
<evidence type="ECO:0000259" key="2">
    <source>
        <dbReference type="Pfam" id="PF01882"/>
    </source>
</evidence>
<proteinExistence type="predicted"/>
<keyword evidence="1" id="KW-1133">Transmembrane helix</keyword>
<feature type="transmembrane region" description="Helical" evidence="1">
    <location>
        <begin position="41"/>
        <end position="62"/>
    </location>
</feature>
<dbReference type="Proteomes" id="UP001597347">
    <property type="component" value="Unassembled WGS sequence"/>
</dbReference>
<accession>A0ABW4LC10</accession>
<dbReference type="PANTHER" id="PTHR34351">
    <property type="entry name" value="SLR1927 PROTEIN-RELATED"/>
    <property type="match status" value="1"/>
</dbReference>
<gene>
    <name evidence="3" type="ORF">ACFSBI_05870</name>
</gene>
<sequence>MRSGALLDRLRAARPTIRGGVFVAGGVVGMVAAYASGWSALLAVALFLLGAVVAALVVVVLAPSDVQVERRIDPGIALQREPVRVRLILRGSAAGALEWSEQLPHSVAVTGHVSGRLPALRPGRPATLLEYEVRGRVRGEVPIGPLRVHRTDPLRLVVSSRRVGPTDRVIVLPRLSDVEAPTSLRRSDPDAGAGSVLGAIGDQRDLVAREYRSGDPLRTVDWRATAHRGELMVRTESAVPTAATGLVLDTRQAAWPSAALFEAAVEHAASLVAELGSRQAPVRVVAGRRQAPSSTAEAGLVRLALVGRGSAHPHPPEAAALAATGDVQVVHLITGTGETQSLRRLAPPPRGADGLITVVTGDVGTAAPEAARGWRVRVLAVERDPRAR</sequence>
<dbReference type="Pfam" id="PF01882">
    <property type="entry name" value="DUF58"/>
    <property type="match status" value="1"/>
</dbReference>
<evidence type="ECO:0000313" key="3">
    <source>
        <dbReference type="EMBL" id="MFD1721071.1"/>
    </source>
</evidence>
<feature type="domain" description="DUF58" evidence="2">
    <location>
        <begin position="208"/>
        <end position="251"/>
    </location>
</feature>